<dbReference type="PANTHER" id="PTHR10996:SF178">
    <property type="entry name" value="2-HYDROXYACID DEHYDROGENASE YGL185C-RELATED"/>
    <property type="match status" value="1"/>
</dbReference>
<dbReference type="InterPro" id="IPR029753">
    <property type="entry name" value="D-isomer_DH_CS"/>
</dbReference>
<proteinExistence type="inferred from homology"/>
<evidence type="ECO:0000256" key="4">
    <source>
        <dbReference type="RuleBase" id="RU003719"/>
    </source>
</evidence>
<dbReference type="InterPro" id="IPR006139">
    <property type="entry name" value="D-isomer_2_OHA_DH_cat_dom"/>
</dbReference>
<name>A0ABW4GR80_9ACTN</name>
<dbReference type="Proteomes" id="UP001597097">
    <property type="component" value="Unassembled WGS sequence"/>
</dbReference>
<reference evidence="8" key="1">
    <citation type="journal article" date="2019" name="Int. J. Syst. Evol. Microbiol.">
        <title>The Global Catalogue of Microorganisms (GCM) 10K type strain sequencing project: providing services to taxonomists for standard genome sequencing and annotation.</title>
        <authorList>
            <consortium name="The Broad Institute Genomics Platform"/>
            <consortium name="The Broad Institute Genome Sequencing Center for Infectious Disease"/>
            <person name="Wu L."/>
            <person name="Ma J."/>
        </authorList>
    </citation>
    <scope>NUCLEOTIDE SEQUENCE [LARGE SCALE GENOMIC DNA]</scope>
    <source>
        <strain evidence="8">CGMCC 1.15399</strain>
    </source>
</reference>
<evidence type="ECO:0000256" key="2">
    <source>
        <dbReference type="ARBA" id="ARBA00023002"/>
    </source>
</evidence>
<sequence length="330" mass="34313">MSSTSPWDLLALPPLPEELLRQLLAPLGDRVAVRVPPVRDRAALLASLAEAEIVLGDWTARLALDAEAVAAAPRLAFVQQPSVGVDGHDLTALAAAGVPLANTAGVSAVAVSEWCLAAALSLSRKLAEADAAVRAGHWPQQSLQPRELHGRQVGIVGFGPIGAACARLFRAFGCEVSYWTRTPREEPGYQELEPLLSTSDVVVVVIALSDETRGLIDPRRLKQGALLVNAARGGVVDQAALAAALTGGHLGGAALDVFDVEPLPDGDPLRELDGVLLSPHAAGVTPESTGRLLTATMANLTAALDGREVANVINGISPIIRRKFKGSPTA</sequence>
<dbReference type="Pfam" id="PF00389">
    <property type="entry name" value="2-Hacid_dh"/>
    <property type="match status" value="1"/>
</dbReference>
<gene>
    <name evidence="7" type="ORF">ACFSJ0_49925</name>
</gene>
<keyword evidence="2 4" id="KW-0560">Oxidoreductase</keyword>
<dbReference type="InterPro" id="IPR006140">
    <property type="entry name" value="D-isomer_DH_NAD-bd"/>
</dbReference>
<feature type="domain" description="D-isomer specific 2-hydroxyacid dehydrogenase NAD-binding" evidence="6">
    <location>
        <begin position="117"/>
        <end position="282"/>
    </location>
</feature>
<organism evidence="7 8">
    <name type="scientific">Nonomuraea guangzhouensis</name>
    <dbReference type="NCBI Taxonomy" id="1291555"/>
    <lineage>
        <taxon>Bacteria</taxon>
        <taxon>Bacillati</taxon>
        <taxon>Actinomycetota</taxon>
        <taxon>Actinomycetes</taxon>
        <taxon>Streptosporangiales</taxon>
        <taxon>Streptosporangiaceae</taxon>
        <taxon>Nonomuraea</taxon>
    </lineage>
</organism>
<dbReference type="EMBL" id="JBHUCM010000047">
    <property type="protein sequence ID" value="MFD1545237.1"/>
    <property type="molecule type" value="Genomic_DNA"/>
</dbReference>
<accession>A0ABW4GR80</accession>
<feature type="domain" description="D-isomer specific 2-hydroxyacid dehydrogenase catalytic" evidence="5">
    <location>
        <begin position="26"/>
        <end position="314"/>
    </location>
</feature>
<evidence type="ECO:0000259" key="6">
    <source>
        <dbReference type="Pfam" id="PF02826"/>
    </source>
</evidence>
<evidence type="ECO:0000256" key="1">
    <source>
        <dbReference type="ARBA" id="ARBA00005854"/>
    </source>
</evidence>
<dbReference type="PANTHER" id="PTHR10996">
    <property type="entry name" value="2-HYDROXYACID DEHYDROGENASE-RELATED"/>
    <property type="match status" value="1"/>
</dbReference>
<evidence type="ECO:0000313" key="7">
    <source>
        <dbReference type="EMBL" id="MFD1545237.1"/>
    </source>
</evidence>
<comment type="caution">
    <text evidence="7">The sequence shown here is derived from an EMBL/GenBank/DDBJ whole genome shotgun (WGS) entry which is preliminary data.</text>
</comment>
<keyword evidence="8" id="KW-1185">Reference proteome</keyword>
<dbReference type="RefSeq" id="WP_219532177.1">
    <property type="nucleotide sequence ID" value="NZ_JAHKRM010000013.1"/>
</dbReference>
<evidence type="ECO:0000313" key="8">
    <source>
        <dbReference type="Proteomes" id="UP001597097"/>
    </source>
</evidence>
<evidence type="ECO:0000259" key="5">
    <source>
        <dbReference type="Pfam" id="PF00389"/>
    </source>
</evidence>
<protein>
    <submittedName>
        <fullName evidence="7">NAD(P)-dependent oxidoreductase</fullName>
    </submittedName>
</protein>
<dbReference type="InterPro" id="IPR050223">
    <property type="entry name" value="D-isomer_2-hydroxyacid_DH"/>
</dbReference>
<dbReference type="PROSITE" id="PS00671">
    <property type="entry name" value="D_2_HYDROXYACID_DH_3"/>
    <property type="match status" value="1"/>
</dbReference>
<comment type="similarity">
    <text evidence="1 4">Belongs to the D-isomer specific 2-hydroxyacid dehydrogenase family.</text>
</comment>
<keyword evidence="3" id="KW-0520">NAD</keyword>
<evidence type="ECO:0000256" key="3">
    <source>
        <dbReference type="ARBA" id="ARBA00023027"/>
    </source>
</evidence>
<dbReference type="Pfam" id="PF02826">
    <property type="entry name" value="2-Hacid_dh_C"/>
    <property type="match status" value="1"/>
</dbReference>